<evidence type="ECO:0000313" key="1">
    <source>
        <dbReference type="EMBL" id="THG49456.1"/>
    </source>
</evidence>
<name>A0AC61S4Q0_9BACT</name>
<gene>
    <name evidence="1" type="ORF">E5990_07015</name>
</gene>
<dbReference type="EMBL" id="SSTG01000080">
    <property type="protein sequence ID" value="THG49456.1"/>
    <property type="molecule type" value="Genomic_DNA"/>
</dbReference>
<organism evidence="1 2">
    <name type="scientific">Muribaculum caecicola</name>
    <dbReference type="NCBI Taxonomy" id="3038144"/>
    <lineage>
        <taxon>Bacteria</taxon>
        <taxon>Pseudomonadati</taxon>
        <taxon>Bacteroidota</taxon>
        <taxon>Bacteroidia</taxon>
        <taxon>Bacteroidales</taxon>
        <taxon>Muribaculaceae</taxon>
        <taxon>Muribaculum</taxon>
    </lineage>
</organism>
<keyword evidence="2" id="KW-1185">Reference proteome</keyword>
<reference evidence="1" key="1">
    <citation type="submission" date="2019-04" db="EMBL/GenBank/DDBJ databases">
        <title>Microbes associate with the intestines of laboratory mice.</title>
        <authorList>
            <person name="Navarre W."/>
            <person name="Wong E."/>
            <person name="Huang K.C."/>
            <person name="Tropini C."/>
            <person name="Ng K."/>
            <person name="Yu B."/>
        </authorList>
    </citation>
    <scope>NUCLEOTIDE SEQUENCE</scope>
    <source>
        <strain evidence="1">NM86_A22</strain>
    </source>
</reference>
<evidence type="ECO:0000313" key="2">
    <source>
        <dbReference type="Proteomes" id="UP000305401"/>
    </source>
</evidence>
<comment type="caution">
    <text evidence="1">The sequence shown here is derived from an EMBL/GenBank/DDBJ whole genome shotgun (WGS) entry which is preliminary data.</text>
</comment>
<proteinExistence type="predicted"/>
<sequence>MAVKTVPENVEFLTQWNGFELPKGILNKGVTGCGATSVAIEDEHKTIICSPRINLIKNKVAQHEELLGVYGDVKNDEIIAYLEKAETPKIMVTYDSMPRLAKLIEDRSDWRVVVDEYQYLLIDSGFRSDKAIALLDAVNEFDYVTYLSATPIADKYIQKIEHFRNMPFTELKWSDEKFERIKVKRIVSSRPINNAIEIVRNYQNGIFPTRNGVVSKECVIFLNSVTNIANIINQTKLPPEDVNIIVARTEENISFFKRLGYEIGTIPLKEEPHKKFTFCTSTAFAGCDFYSECASTFVISDNKKVHTSIDIATELVQIVGRQRLMSNPFRKEVVFIYNVDIGENNADIYKKSIEKKLKDSEDLANWNNSVPERFREKVGSSTNELQRIKKYSQDYVRYDENSDSFTVNHWAYLNDCFAFDVQHKNYENSIVVKKQLDDNRFDTSPNEEVSDYMEQLKCILVKEGFADRMKRYCELRQLKESCKFYLASDIMERQYEDLRLYYDRLGKERIKALGFKEKDLKNELERSYRANDIKQKFRETFIVGQRMATEDIKKIMSEIYSVYGINKRGVATHLERDYDIRVKPIKVTTPNGLRKGGYEFI</sequence>
<protein>
    <submittedName>
        <fullName evidence="1">Uncharacterized protein</fullName>
    </submittedName>
</protein>
<accession>A0AC61S4Q0</accession>
<dbReference type="Proteomes" id="UP000305401">
    <property type="component" value="Unassembled WGS sequence"/>
</dbReference>